<dbReference type="InterPro" id="IPR010156">
    <property type="entry name" value="CRISPR-assoc_prot_Cas6"/>
</dbReference>
<dbReference type="RefSeq" id="WP_189140163.1">
    <property type="nucleotide sequence ID" value="NZ_BMNK01000006.1"/>
</dbReference>
<dbReference type="GO" id="GO:0051607">
    <property type="term" value="P:defense response to virus"/>
    <property type="evidence" value="ECO:0007669"/>
    <property type="project" value="UniProtKB-KW"/>
</dbReference>
<reference evidence="5" key="2">
    <citation type="submission" date="2020-09" db="EMBL/GenBank/DDBJ databases">
        <authorList>
            <person name="Sun Q."/>
            <person name="Zhou Y."/>
        </authorList>
    </citation>
    <scope>NUCLEOTIDE SEQUENCE</scope>
    <source>
        <strain evidence="5">CGMCC 4.7430</strain>
    </source>
</reference>
<dbReference type="AlphaFoldDB" id="A0A918E597"/>
<comment type="similarity">
    <text evidence="1">Belongs to the CRISPR-associated protein Cas6/Cse3/CasE family.</text>
</comment>
<organism evidence="5 6">
    <name type="scientific">Nonomuraea glycinis</name>
    <dbReference type="NCBI Taxonomy" id="2047744"/>
    <lineage>
        <taxon>Bacteria</taxon>
        <taxon>Bacillati</taxon>
        <taxon>Actinomycetota</taxon>
        <taxon>Actinomycetes</taxon>
        <taxon>Streptosporangiales</taxon>
        <taxon>Streptosporangiaceae</taxon>
        <taxon>Nonomuraea</taxon>
    </lineage>
</organism>
<evidence type="ECO:0000256" key="3">
    <source>
        <dbReference type="ARBA" id="ARBA00023118"/>
    </source>
</evidence>
<accession>A0A918E597</accession>
<proteinExistence type="inferred from homology"/>
<evidence type="ECO:0000313" key="5">
    <source>
        <dbReference type="EMBL" id="GGP08447.1"/>
    </source>
</evidence>
<dbReference type="EMBL" id="BMNK01000006">
    <property type="protein sequence ID" value="GGP08447.1"/>
    <property type="molecule type" value="Genomic_DNA"/>
</dbReference>
<dbReference type="GO" id="GO:0003723">
    <property type="term" value="F:RNA binding"/>
    <property type="evidence" value="ECO:0007669"/>
    <property type="project" value="UniProtKB-KW"/>
</dbReference>
<dbReference type="InterPro" id="IPR049435">
    <property type="entry name" value="Cas_Cas6_C"/>
</dbReference>
<keyword evidence="3" id="KW-0051">Antiviral defense</keyword>
<evidence type="ECO:0000256" key="1">
    <source>
        <dbReference type="ARBA" id="ARBA00005937"/>
    </source>
</evidence>
<dbReference type="PANTHER" id="PTHR36984">
    <property type="entry name" value="CRISPR-ASSOCIATED ENDORIBONUCLEASE CAS6 1"/>
    <property type="match status" value="1"/>
</dbReference>
<gene>
    <name evidence="5" type="ORF">GCM10012278_40200</name>
</gene>
<dbReference type="Proteomes" id="UP000660745">
    <property type="component" value="Unassembled WGS sequence"/>
</dbReference>
<dbReference type="GO" id="GO:0016788">
    <property type="term" value="F:hydrolase activity, acting on ester bonds"/>
    <property type="evidence" value="ECO:0007669"/>
    <property type="project" value="InterPro"/>
</dbReference>
<dbReference type="CDD" id="cd21140">
    <property type="entry name" value="Cas6_I-like"/>
    <property type="match status" value="1"/>
</dbReference>
<dbReference type="Pfam" id="PF01881">
    <property type="entry name" value="Cas_Cas6_C"/>
    <property type="match status" value="1"/>
</dbReference>
<name>A0A918E597_9ACTN</name>
<evidence type="ECO:0000259" key="4">
    <source>
        <dbReference type="Pfam" id="PF01881"/>
    </source>
</evidence>
<sequence length="242" mass="25874">MRVRVEVSTTAAEIPWGMVLAPGRGLIYDVLNREAPVVGRYFHAGGMEPYGMVPVGHGAPMFPLAKRRKGKYAAGGQGWFEVGSPILDVAAVLVQGIKQRELLDWGGTALHVVSVTAVDPPEFASGRARFRTSTPVVMKGSGRDSAGIRTTRQAWLLPTDPEFPAYLQGNLRRKAETLGLDPKVSLTEISWVGGKRSYRVGQGAKPGAPIEVELVGAPETLQAIWSWGLGQANAAGFGWVSA</sequence>
<evidence type="ECO:0000256" key="2">
    <source>
        <dbReference type="ARBA" id="ARBA00022884"/>
    </source>
</evidence>
<evidence type="ECO:0000313" key="6">
    <source>
        <dbReference type="Proteomes" id="UP000660745"/>
    </source>
</evidence>
<dbReference type="Gene3D" id="3.30.70.1900">
    <property type="match status" value="1"/>
</dbReference>
<feature type="domain" description="CRISPR associated protein Cas6 C-terminal" evidence="4">
    <location>
        <begin position="120"/>
        <end position="240"/>
    </location>
</feature>
<dbReference type="PANTHER" id="PTHR36984:SF1">
    <property type="entry name" value="CRISPR-ASSOCIATED ENDORIBONUCLEASE CAS6 1"/>
    <property type="match status" value="1"/>
</dbReference>
<protein>
    <recommendedName>
        <fullName evidence="4">CRISPR associated protein Cas6 C-terminal domain-containing protein</fullName>
    </recommendedName>
</protein>
<keyword evidence="2" id="KW-0694">RNA-binding</keyword>
<keyword evidence="6" id="KW-1185">Reference proteome</keyword>
<comment type="caution">
    <text evidence="5">The sequence shown here is derived from an EMBL/GenBank/DDBJ whole genome shotgun (WGS) entry which is preliminary data.</text>
</comment>
<reference evidence="5" key="1">
    <citation type="journal article" date="2014" name="Int. J. Syst. Evol. Microbiol.">
        <title>Complete genome sequence of Corynebacterium casei LMG S-19264T (=DSM 44701T), isolated from a smear-ripened cheese.</title>
        <authorList>
            <consortium name="US DOE Joint Genome Institute (JGI-PGF)"/>
            <person name="Walter F."/>
            <person name="Albersmeier A."/>
            <person name="Kalinowski J."/>
            <person name="Ruckert C."/>
        </authorList>
    </citation>
    <scope>NUCLEOTIDE SEQUENCE</scope>
    <source>
        <strain evidence="5">CGMCC 4.7430</strain>
    </source>
</reference>